<feature type="repeat" description="ANK" evidence="1">
    <location>
        <begin position="109"/>
        <end position="134"/>
    </location>
</feature>
<dbReference type="SUPFAM" id="SSF48403">
    <property type="entry name" value="Ankyrin repeat"/>
    <property type="match status" value="1"/>
</dbReference>
<evidence type="ECO:0000313" key="3">
    <source>
        <dbReference type="EMBL" id="GFH19060.1"/>
    </source>
</evidence>
<dbReference type="InterPro" id="IPR002110">
    <property type="entry name" value="Ankyrin_rpt"/>
</dbReference>
<keyword evidence="4" id="KW-1185">Reference proteome</keyword>
<dbReference type="AlphaFoldDB" id="A0A699ZCB2"/>
<gene>
    <name evidence="3" type="ORF">HaLaN_15948</name>
</gene>
<evidence type="ECO:0000256" key="2">
    <source>
        <dbReference type="SAM" id="MobiDB-lite"/>
    </source>
</evidence>
<dbReference type="InterPro" id="IPR036770">
    <property type="entry name" value="Ankyrin_rpt-contain_sf"/>
</dbReference>
<evidence type="ECO:0000313" key="4">
    <source>
        <dbReference type="Proteomes" id="UP000485058"/>
    </source>
</evidence>
<feature type="non-terminal residue" evidence="3">
    <location>
        <position position="134"/>
    </location>
</feature>
<proteinExistence type="predicted"/>
<dbReference type="EMBL" id="BLLF01001400">
    <property type="protein sequence ID" value="GFH19060.1"/>
    <property type="molecule type" value="Genomic_DNA"/>
</dbReference>
<comment type="caution">
    <text evidence="3">The sequence shown here is derived from an EMBL/GenBank/DDBJ whole genome shotgun (WGS) entry which is preliminary data.</text>
</comment>
<dbReference type="Gene3D" id="1.25.40.20">
    <property type="entry name" value="Ankyrin repeat-containing domain"/>
    <property type="match status" value="1"/>
</dbReference>
<name>A0A699ZCB2_HAELA</name>
<dbReference type="PROSITE" id="PS50088">
    <property type="entry name" value="ANK_REPEAT"/>
    <property type="match status" value="1"/>
</dbReference>
<dbReference type="PROSITE" id="PS50297">
    <property type="entry name" value="ANK_REP_REGION"/>
    <property type="match status" value="1"/>
</dbReference>
<protein>
    <submittedName>
        <fullName evidence="3">Flagellar associated protein</fullName>
    </submittedName>
</protein>
<keyword evidence="3" id="KW-0966">Cell projection</keyword>
<organism evidence="3 4">
    <name type="scientific">Haematococcus lacustris</name>
    <name type="common">Green alga</name>
    <name type="synonym">Haematococcus pluvialis</name>
    <dbReference type="NCBI Taxonomy" id="44745"/>
    <lineage>
        <taxon>Eukaryota</taxon>
        <taxon>Viridiplantae</taxon>
        <taxon>Chlorophyta</taxon>
        <taxon>core chlorophytes</taxon>
        <taxon>Chlorophyceae</taxon>
        <taxon>CS clade</taxon>
        <taxon>Chlamydomonadales</taxon>
        <taxon>Haematococcaceae</taxon>
        <taxon>Haematococcus</taxon>
    </lineage>
</organism>
<keyword evidence="1" id="KW-0040">ANK repeat</keyword>
<dbReference type="Pfam" id="PF00023">
    <property type="entry name" value="Ank"/>
    <property type="match status" value="1"/>
</dbReference>
<reference evidence="3 4" key="1">
    <citation type="submission" date="2020-02" db="EMBL/GenBank/DDBJ databases">
        <title>Draft genome sequence of Haematococcus lacustris strain NIES-144.</title>
        <authorList>
            <person name="Morimoto D."/>
            <person name="Nakagawa S."/>
            <person name="Yoshida T."/>
            <person name="Sawayama S."/>
        </authorList>
    </citation>
    <scope>NUCLEOTIDE SEQUENCE [LARGE SCALE GENOMIC DNA]</scope>
    <source>
        <strain evidence="3 4">NIES-144</strain>
    </source>
</reference>
<sequence>MPYRNMTWPMYQGYCMHRLAAHLELDAWGMGPGMASCLKLLLEAGADAEPAPPPPPPPGAPKGPPLKKAPLPMQAICMNDCNEFAELALKELGPRLPGGKPDWTKADDMGRLPLHLAALYNNAYIVKHLLVDAK</sequence>
<keyword evidence="3" id="KW-0282">Flagellum</keyword>
<accession>A0A699ZCB2</accession>
<keyword evidence="3" id="KW-0969">Cilium</keyword>
<feature type="region of interest" description="Disordered" evidence="2">
    <location>
        <begin position="46"/>
        <end position="68"/>
    </location>
</feature>
<evidence type="ECO:0000256" key="1">
    <source>
        <dbReference type="PROSITE-ProRule" id="PRU00023"/>
    </source>
</evidence>
<dbReference type="Proteomes" id="UP000485058">
    <property type="component" value="Unassembled WGS sequence"/>
</dbReference>
<feature type="compositionally biased region" description="Pro residues" evidence="2">
    <location>
        <begin position="50"/>
        <end position="64"/>
    </location>
</feature>